<dbReference type="EMBL" id="CP005974">
    <property type="protein sequence ID" value="AJR09041.1"/>
    <property type="molecule type" value="Genomic_DNA"/>
</dbReference>
<dbReference type="AlphaFoldDB" id="A0A0C5WBN1"/>
<dbReference type="PATRIC" id="fig|658445.3.peg.4384"/>
<evidence type="ECO:0000313" key="3">
    <source>
        <dbReference type="Proteomes" id="UP000032303"/>
    </source>
</evidence>
<protein>
    <submittedName>
        <fullName evidence="2">Uncharacterized protein</fullName>
    </submittedName>
</protein>
<proteinExistence type="predicted"/>
<feature type="chain" id="PRO_5002184015" evidence="1">
    <location>
        <begin position="22"/>
        <end position="210"/>
    </location>
</feature>
<reference evidence="2 3" key="1">
    <citation type="submission" date="2013-05" db="EMBL/GenBank/DDBJ databases">
        <title>Complete genome sequence of the lipase-producing bacterium Photobacterium gaetbulicola Gung47.</title>
        <authorList>
            <person name="Kim Y.-O."/>
        </authorList>
    </citation>
    <scope>NUCLEOTIDE SEQUENCE [LARGE SCALE GENOMIC DNA]</scope>
    <source>
        <strain evidence="2 3">Gung47</strain>
    </source>
</reference>
<evidence type="ECO:0000256" key="1">
    <source>
        <dbReference type="SAM" id="SignalP"/>
    </source>
</evidence>
<dbReference type="KEGG" id="pgb:H744_2c2378"/>
<evidence type="ECO:0000313" key="2">
    <source>
        <dbReference type="EMBL" id="AJR09041.1"/>
    </source>
</evidence>
<organism evidence="2 3">
    <name type="scientific">Photobacterium gaetbulicola Gung47</name>
    <dbReference type="NCBI Taxonomy" id="658445"/>
    <lineage>
        <taxon>Bacteria</taxon>
        <taxon>Pseudomonadati</taxon>
        <taxon>Pseudomonadota</taxon>
        <taxon>Gammaproteobacteria</taxon>
        <taxon>Vibrionales</taxon>
        <taxon>Vibrionaceae</taxon>
        <taxon>Photobacterium</taxon>
    </lineage>
</organism>
<keyword evidence="3" id="KW-1185">Reference proteome</keyword>
<gene>
    <name evidence="2" type="ORF">H744_2c2378</name>
</gene>
<accession>A0A0C5WBN1</accession>
<name>A0A0C5WBN1_9GAMM</name>
<keyword evidence="1" id="KW-0732">Signal</keyword>
<dbReference type="HOGENOM" id="CLU_1309177_0_0_6"/>
<feature type="signal peptide" evidence="1">
    <location>
        <begin position="1"/>
        <end position="21"/>
    </location>
</feature>
<sequence length="210" mass="23081">MYKIMISILIFLGFHCSDLTASEIEPLSPFSLIVWDGSEHKSKKNNRLVVTNLNGTNSSYNLSSTGVQDSGGVISGSFHSTVQANNGYYIVLGGSIHGSPAVKSIDGIILSSTHERLHSSSFFDTEYISSFLSDIRNIADEQTVNNNSPFDIKTSFEAILSLGEDKLNNSLVHHFIDKTRKTLNRLPVPLDSLTNRGNTFMRTAENARGH</sequence>
<dbReference type="Proteomes" id="UP000032303">
    <property type="component" value="Chromosome 2"/>
</dbReference>